<dbReference type="InterPro" id="IPR003137">
    <property type="entry name" value="PA_domain"/>
</dbReference>
<dbReference type="Pfam" id="PF05922">
    <property type="entry name" value="Inhibitor_I9"/>
    <property type="match status" value="1"/>
</dbReference>
<dbReference type="Gene3D" id="1.10.1330.10">
    <property type="entry name" value="Dockerin domain"/>
    <property type="match status" value="1"/>
</dbReference>
<dbReference type="InterPro" id="IPR023827">
    <property type="entry name" value="Peptidase_S8_Asp-AS"/>
</dbReference>
<reference evidence="13 14" key="1">
    <citation type="submission" date="2021-04" db="EMBL/GenBank/DDBJ databases">
        <title>Draft genome sequence of Paenibacillus cisolokensis, LC2-13A.</title>
        <authorList>
            <person name="Uke A."/>
            <person name="Chhe C."/>
            <person name="Baramee S."/>
            <person name="Kosugi A."/>
        </authorList>
    </citation>
    <scope>NUCLEOTIDE SEQUENCE [LARGE SCALE GENOMIC DNA]</scope>
    <source>
        <strain evidence="13 14">LC2-13A</strain>
    </source>
</reference>
<evidence type="ECO:0000256" key="8">
    <source>
        <dbReference type="PROSITE-ProRule" id="PRU01240"/>
    </source>
</evidence>
<feature type="active site" description="Charge relay system" evidence="8">
    <location>
        <position position="591"/>
    </location>
</feature>
<dbReference type="Gene3D" id="2.60.40.680">
    <property type="match status" value="1"/>
</dbReference>
<evidence type="ECO:0000256" key="4">
    <source>
        <dbReference type="ARBA" id="ARBA00022670"/>
    </source>
</evidence>
<keyword evidence="14" id="KW-1185">Reference proteome</keyword>
<evidence type="ECO:0000313" key="14">
    <source>
        <dbReference type="Proteomes" id="UP000680304"/>
    </source>
</evidence>
<evidence type="ECO:0000259" key="12">
    <source>
        <dbReference type="PROSITE" id="PS51766"/>
    </source>
</evidence>
<dbReference type="InterPro" id="IPR000209">
    <property type="entry name" value="Peptidase_S8/S53_dom"/>
</dbReference>
<dbReference type="PRINTS" id="PR00723">
    <property type="entry name" value="SUBTILISIN"/>
</dbReference>
<dbReference type="InterPro" id="IPR050131">
    <property type="entry name" value="Peptidase_S8_subtilisin-like"/>
</dbReference>
<dbReference type="Pfam" id="PF00404">
    <property type="entry name" value="Dockerin_1"/>
    <property type="match status" value="1"/>
</dbReference>
<dbReference type="InterPro" id="IPR036439">
    <property type="entry name" value="Dockerin_dom_sf"/>
</dbReference>
<dbReference type="PROSITE" id="PS00138">
    <property type="entry name" value="SUBTILASE_SER"/>
    <property type="match status" value="1"/>
</dbReference>
<organism evidence="13 14">
    <name type="scientific">Paenibacillus cisolokensis</name>
    <dbReference type="NCBI Taxonomy" id="1658519"/>
    <lineage>
        <taxon>Bacteria</taxon>
        <taxon>Bacillati</taxon>
        <taxon>Bacillota</taxon>
        <taxon>Bacilli</taxon>
        <taxon>Bacillales</taxon>
        <taxon>Paenibacillaceae</taxon>
        <taxon>Paenibacillus</taxon>
    </lineage>
</organism>
<evidence type="ECO:0000256" key="2">
    <source>
        <dbReference type="ARBA" id="ARBA00022512"/>
    </source>
</evidence>
<dbReference type="InterPro" id="IPR013783">
    <property type="entry name" value="Ig-like_fold"/>
</dbReference>
<dbReference type="SUPFAM" id="SSF52743">
    <property type="entry name" value="Subtilisin-like"/>
    <property type="match status" value="1"/>
</dbReference>
<dbReference type="Gene3D" id="2.60.40.10">
    <property type="entry name" value="Immunoglobulins"/>
    <property type="match status" value="1"/>
</dbReference>
<evidence type="ECO:0000256" key="11">
    <source>
        <dbReference type="SAM" id="SignalP"/>
    </source>
</evidence>
<dbReference type="SUPFAM" id="SSF63446">
    <property type="entry name" value="Type I dockerin domain"/>
    <property type="match status" value="1"/>
</dbReference>
<evidence type="ECO:0000256" key="6">
    <source>
        <dbReference type="ARBA" id="ARBA00022801"/>
    </source>
</evidence>
<dbReference type="PROSITE" id="PS00018">
    <property type="entry name" value="EF_HAND_1"/>
    <property type="match status" value="1"/>
</dbReference>
<name>A0ABQ4N3Z9_9BACL</name>
<gene>
    <name evidence="13" type="ORF">PACILC2_14600</name>
</gene>
<evidence type="ECO:0000313" key="13">
    <source>
        <dbReference type="EMBL" id="GIQ62892.1"/>
    </source>
</evidence>
<dbReference type="InterPro" id="IPR002105">
    <property type="entry name" value="Dockerin_1_rpt"/>
</dbReference>
<dbReference type="InterPro" id="IPR023828">
    <property type="entry name" value="Peptidase_S8_Ser-AS"/>
</dbReference>
<keyword evidence="3" id="KW-0964">Secreted</keyword>
<dbReference type="PROSITE" id="PS00137">
    <property type="entry name" value="SUBTILASE_HIS"/>
    <property type="match status" value="1"/>
</dbReference>
<dbReference type="InterPro" id="IPR036852">
    <property type="entry name" value="Peptidase_S8/S53_dom_sf"/>
</dbReference>
<dbReference type="InterPro" id="IPR016134">
    <property type="entry name" value="Dockerin_dom"/>
</dbReference>
<dbReference type="RefSeq" id="WP_213528223.1">
    <property type="nucleotide sequence ID" value="NZ_BOVJ01000047.1"/>
</dbReference>
<accession>A0ABQ4N3Z9</accession>
<keyword evidence="2" id="KW-0134">Cell wall</keyword>
<keyword evidence="7 8" id="KW-0720">Serine protease</keyword>
<dbReference type="CDD" id="cd02133">
    <property type="entry name" value="PA_C5a_like"/>
    <property type="match status" value="1"/>
</dbReference>
<dbReference type="InterPro" id="IPR015500">
    <property type="entry name" value="Peptidase_S8_subtilisin-rel"/>
</dbReference>
<dbReference type="PROSITE" id="PS51766">
    <property type="entry name" value="DOCKERIN"/>
    <property type="match status" value="1"/>
</dbReference>
<dbReference type="InterPro" id="IPR022398">
    <property type="entry name" value="Peptidase_S8_His-AS"/>
</dbReference>
<dbReference type="Pfam" id="PF02225">
    <property type="entry name" value="PA"/>
    <property type="match status" value="1"/>
</dbReference>
<comment type="caution">
    <text evidence="13">The sequence shown here is derived from an EMBL/GenBank/DDBJ whole genome shotgun (WGS) entry which is preliminary data.</text>
</comment>
<dbReference type="InterPro" id="IPR018247">
    <property type="entry name" value="EF_Hand_1_Ca_BS"/>
</dbReference>
<evidence type="ECO:0000256" key="9">
    <source>
        <dbReference type="RuleBase" id="RU003355"/>
    </source>
</evidence>
<dbReference type="CDD" id="cd08547">
    <property type="entry name" value="Type_II_cohesin"/>
    <property type="match status" value="1"/>
</dbReference>
<feature type="region of interest" description="Disordered" evidence="10">
    <location>
        <begin position="261"/>
        <end position="280"/>
    </location>
</feature>
<dbReference type="EMBL" id="BOVJ01000047">
    <property type="protein sequence ID" value="GIQ62892.1"/>
    <property type="molecule type" value="Genomic_DNA"/>
</dbReference>
<feature type="signal peptide" evidence="11">
    <location>
        <begin position="1"/>
        <end position="29"/>
    </location>
</feature>
<feature type="domain" description="Dockerin" evidence="12">
    <location>
        <begin position="1241"/>
        <end position="1304"/>
    </location>
</feature>
<comment type="similarity">
    <text evidence="1 8 9">Belongs to the peptidase S8 family.</text>
</comment>
<evidence type="ECO:0000256" key="1">
    <source>
        <dbReference type="ARBA" id="ARBA00011073"/>
    </source>
</evidence>
<dbReference type="InterPro" id="IPR046450">
    <property type="entry name" value="PA_dom_sf"/>
</dbReference>
<keyword evidence="4 8" id="KW-0645">Protease</keyword>
<dbReference type="CDD" id="cd14254">
    <property type="entry name" value="Dockerin_II"/>
    <property type="match status" value="1"/>
</dbReference>
<dbReference type="Gene3D" id="3.50.30.30">
    <property type="match status" value="1"/>
</dbReference>
<dbReference type="Gene3D" id="3.40.50.200">
    <property type="entry name" value="Peptidase S8/S53 domain"/>
    <property type="match status" value="1"/>
</dbReference>
<keyword evidence="6 8" id="KW-0378">Hydrolase</keyword>
<protein>
    <recommendedName>
        <fullName evidence="12">Dockerin domain-containing protein</fullName>
    </recommendedName>
</protein>
<evidence type="ECO:0000256" key="5">
    <source>
        <dbReference type="ARBA" id="ARBA00022729"/>
    </source>
</evidence>
<feature type="region of interest" description="Disordered" evidence="10">
    <location>
        <begin position="78"/>
        <end position="97"/>
    </location>
</feature>
<keyword evidence="5 11" id="KW-0732">Signal</keyword>
<feature type="active site" description="Charge relay system" evidence="8">
    <location>
        <position position="280"/>
    </location>
</feature>
<dbReference type="PANTHER" id="PTHR43806">
    <property type="entry name" value="PEPTIDASE S8"/>
    <property type="match status" value="1"/>
</dbReference>
<dbReference type="SUPFAM" id="SSF52025">
    <property type="entry name" value="PA domain"/>
    <property type="match status" value="1"/>
</dbReference>
<evidence type="ECO:0000256" key="7">
    <source>
        <dbReference type="ARBA" id="ARBA00022825"/>
    </source>
</evidence>
<evidence type="ECO:0000256" key="3">
    <source>
        <dbReference type="ARBA" id="ARBA00022525"/>
    </source>
</evidence>
<dbReference type="Pfam" id="PF00082">
    <property type="entry name" value="Peptidase_S8"/>
    <property type="match status" value="1"/>
</dbReference>
<dbReference type="PROSITE" id="PS00136">
    <property type="entry name" value="SUBTILASE_ASP"/>
    <property type="match status" value="1"/>
</dbReference>
<dbReference type="PROSITE" id="PS51892">
    <property type="entry name" value="SUBTILASE"/>
    <property type="match status" value="1"/>
</dbReference>
<dbReference type="InterPro" id="IPR034213">
    <property type="entry name" value="S8_Vpr-like"/>
</dbReference>
<evidence type="ECO:0000256" key="10">
    <source>
        <dbReference type="SAM" id="MobiDB-lite"/>
    </source>
</evidence>
<dbReference type="InterPro" id="IPR010259">
    <property type="entry name" value="S8pro/Inhibitor_I9"/>
</dbReference>
<proteinExistence type="inferred from homology"/>
<sequence>MSLVFNRRKWFVFAALIALIVSMATPALAAGSALASEAAAASASASELQPSVRAAPLPLPDGLQLDADKKAKAQQKLPFSLSEADSAPSAPEQAQQNFVPASDSAEELTVIVELQSDPLAVHRAKVGSGLTTYDASYPLKLDKEQNDFASRAKALKAQIGNRYKHAFNGYAVRIAGNEVDRLLALPGVRAIYPNATYKAVPLKSVTPNMDESAPYIGSNVLWDLGVDGTGIKVGVLDTGVDYHHPSLKDAYKGGYDFVDDDDDPYETLPDPDNPEAATSHGTHVAGTILGRGEPTVENHPNGWVKGVAHGADLYAYRVLGPGGTGTSEDVLAAIDKSVEDGLDVINLSLGSSSNNEASADSIALNNAAIAGVIPVVSNGNDGPLPYTVTDPGTAELAISVGASYPPLNVPAITGEGIGKIYGSIMSFSPDLGDLAGQTLEIADAGLGRESDFASVDVAGKVALISRGEISFRDKSVNAKAAGAIAAVVYNNAPGNFGGTLGEEGDYIPTISISQENGLELLEAMEGHESYSALFGIEMVEDLIADFSSRGPALPSLAIKPDIAAPGVGIRSSVPAYGGDYTNAYEDSQGTSMAAPHIAGAAALLLERNPSLTPELVKGLLMNNAVRLADEKGKIYSHMEQGAGRVDLANVIEAEAVALVSRSTTYVTGGEETSYRTGSLSFGQTAAGETLTGTITVEDIAGSAATYTVGAEWTGSAAGTVLPEAGTVEVAAGSSAELNVTLQVSPEAADGYYEGSLTLTSDKGHVLSVPFAVYVGSVELPAPISGLELDPDIFSPNGDSAADTTDIYFGINRPLDYFSLDVFNEEGTQWLGTIVETNGVGPGSYWIEGWDGTLYHPSKGLYSLADAGDQFYLLVPFYNDLEIAEDEIAPFVIDVNAPVFAPDDPEITVSDGTGTISGTIESDYLVELFGDFQAIGVAAVFGSQQADGVIGADGRYRIEVPIVEGANTFDVYVYDAALNGAAAPAYTVTYESAEGPGASVSVSVSAEEARPGESFGLSVDVNGYGELYAAQFSVTYDAVIASGTVEPSPQLSAYQEASNPGVPLIIQENKTELDNGQIRSDYIVSLAGDIDGYRDADSLSLALYHFVGDQEGSYEFELSNVRLLDGDAGDIPIGQVTGGAVTIKDSPSGTTFTISGTIDAEAFGEEVDYSEVWYTGDDGTHKVVAEAVDANGNVAGIGTISADGGYTITVPAGTYTVRIVVPGHIGASESVRVNGNVNLDFGPLTAGDVNGDGVVDLVDLQLAAKAFGKTRGTAWPNAAASAADINRDGAVDLLDVSFILANFEF</sequence>
<dbReference type="CDD" id="cd07474">
    <property type="entry name" value="Peptidases_S8_subtilisin_Vpr-like"/>
    <property type="match status" value="1"/>
</dbReference>
<feature type="chain" id="PRO_5045206200" description="Dockerin domain-containing protein" evidence="11">
    <location>
        <begin position="30"/>
        <end position="1304"/>
    </location>
</feature>
<dbReference type="PANTHER" id="PTHR43806:SF65">
    <property type="entry name" value="SERINE PROTEASE APRX"/>
    <property type="match status" value="1"/>
</dbReference>
<feature type="active site" description="Charge relay system" evidence="8">
    <location>
        <position position="237"/>
    </location>
</feature>
<dbReference type="Proteomes" id="UP000680304">
    <property type="component" value="Unassembled WGS sequence"/>
</dbReference>